<dbReference type="AlphaFoldDB" id="A0A397YEI5"/>
<proteinExistence type="predicted"/>
<dbReference type="EMBL" id="CM010635">
    <property type="protein sequence ID" value="RID51872.1"/>
    <property type="molecule type" value="Genomic_DNA"/>
</dbReference>
<sequence>MDDEIPSLSHITWTPTLTHVFIHCVCGSEITATITRSGQAYVHIQGSPIRPVVGSILEGSSFQAFVQHCNCTVDMLFDGTSGVVYVGRDDDD</sequence>
<name>A0A397YEI5_BRACM</name>
<gene>
    <name evidence="1" type="ORF">BRARA_H02509</name>
</gene>
<evidence type="ECO:0000313" key="1">
    <source>
        <dbReference type="EMBL" id="RID51872.1"/>
    </source>
</evidence>
<accession>A0A397YEI5</accession>
<dbReference type="Proteomes" id="UP000264353">
    <property type="component" value="Chromosome A8"/>
</dbReference>
<protein>
    <submittedName>
        <fullName evidence="1">Uncharacterized protein</fullName>
    </submittedName>
</protein>
<reference evidence="1 2" key="1">
    <citation type="submission" date="2018-06" db="EMBL/GenBank/DDBJ databases">
        <title>WGS assembly of Brassica rapa FPsc.</title>
        <authorList>
            <person name="Bowman J."/>
            <person name="Kohchi T."/>
            <person name="Yamato K."/>
            <person name="Jenkins J."/>
            <person name="Shu S."/>
            <person name="Ishizaki K."/>
            <person name="Yamaoka S."/>
            <person name="Nishihama R."/>
            <person name="Nakamura Y."/>
            <person name="Berger F."/>
            <person name="Adam C."/>
            <person name="Aki S."/>
            <person name="Althoff F."/>
            <person name="Araki T."/>
            <person name="Arteaga-Vazquez M."/>
            <person name="Balasubrmanian S."/>
            <person name="Bauer D."/>
            <person name="Boehm C."/>
            <person name="Briginshaw L."/>
            <person name="Caballero-Perez J."/>
            <person name="Catarino B."/>
            <person name="Chen F."/>
            <person name="Chiyoda S."/>
            <person name="Chovatia M."/>
            <person name="Davies K."/>
            <person name="Delmans M."/>
            <person name="Demura T."/>
            <person name="Dierschke T."/>
            <person name="Dolan L."/>
            <person name="Dorantes-Acosta A."/>
            <person name="Eklund D."/>
            <person name="Florent S."/>
            <person name="Flores-Sandoval E."/>
            <person name="Fujiyama A."/>
            <person name="Fukuzawa H."/>
            <person name="Galik B."/>
            <person name="Grimanelli D."/>
            <person name="Grimwood J."/>
            <person name="Grossniklaus U."/>
            <person name="Hamada T."/>
            <person name="Haseloff J."/>
            <person name="Hetherington A."/>
            <person name="Higo A."/>
            <person name="Hirakawa Y."/>
            <person name="Hundley H."/>
            <person name="Ikeda Y."/>
            <person name="Inoue K."/>
            <person name="Inoue S."/>
            <person name="Ishida S."/>
            <person name="Jia Q."/>
            <person name="Kakita M."/>
            <person name="Kanazawa T."/>
            <person name="Kawai Y."/>
            <person name="Kawashima T."/>
            <person name="Kennedy M."/>
            <person name="Kinose K."/>
            <person name="Kinoshita T."/>
            <person name="Kohara Y."/>
            <person name="Koide E."/>
            <person name="Komatsu K."/>
            <person name="Kopischke S."/>
            <person name="Kubo M."/>
            <person name="Kyozuka J."/>
            <person name="Lagercrantz U."/>
            <person name="Lin S."/>
            <person name="Lindquist E."/>
            <person name="Lipzen A."/>
            <person name="Lu C."/>
            <person name="Luna E."/>
            <person name="Martienssen R."/>
            <person name="Minamino N."/>
            <person name="Mizutani M."/>
            <person name="Mizutani M."/>
            <person name="Mochizuki N."/>
            <person name="Monte I."/>
            <person name="Mosher R."/>
            <person name="Nagasaki H."/>
            <person name="Nakagami H."/>
            <person name="Naramoto S."/>
            <person name="Nishitani K."/>
            <person name="Ohtani M."/>
            <person name="Okamoto T."/>
            <person name="Okumura M."/>
            <person name="Phillips J."/>
            <person name="Pollak B."/>
            <person name="Reinders A."/>
            <person name="Roevekamp M."/>
            <person name="Sano R."/>
            <person name="Sawa S."/>
            <person name="Schmid M."/>
            <person name="Shirakawa M."/>
            <person name="Solano R."/>
            <person name="Spunde A."/>
            <person name="Suetsugu N."/>
            <person name="Sugano S."/>
            <person name="Sugiyama A."/>
            <person name="Sun R."/>
            <person name="Suzuki Y."/>
            <person name="Takenaka M."/>
            <person name="Takezawa D."/>
            <person name="Tomogane H."/>
            <person name="Tsuzuki M."/>
            <person name="Ueda T."/>
            <person name="Umeda M."/>
            <person name="Ward J."/>
            <person name="Watanabe Y."/>
            <person name="Yazaki K."/>
            <person name="Yokoyama R."/>
            <person name="Yoshitake Y."/>
            <person name="Yotsui I."/>
            <person name="Zachgo S."/>
            <person name="Schmutz J."/>
        </authorList>
    </citation>
    <scope>NUCLEOTIDE SEQUENCE [LARGE SCALE GENOMIC DNA]</scope>
    <source>
        <strain evidence="2">cv. B-3</strain>
    </source>
</reference>
<evidence type="ECO:0000313" key="2">
    <source>
        <dbReference type="Proteomes" id="UP000264353"/>
    </source>
</evidence>
<organism evidence="1 2">
    <name type="scientific">Brassica campestris</name>
    <name type="common">Field mustard</name>
    <dbReference type="NCBI Taxonomy" id="3711"/>
    <lineage>
        <taxon>Eukaryota</taxon>
        <taxon>Viridiplantae</taxon>
        <taxon>Streptophyta</taxon>
        <taxon>Embryophyta</taxon>
        <taxon>Tracheophyta</taxon>
        <taxon>Spermatophyta</taxon>
        <taxon>Magnoliopsida</taxon>
        <taxon>eudicotyledons</taxon>
        <taxon>Gunneridae</taxon>
        <taxon>Pentapetalae</taxon>
        <taxon>rosids</taxon>
        <taxon>malvids</taxon>
        <taxon>Brassicales</taxon>
        <taxon>Brassicaceae</taxon>
        <taxon>Brassiceae</taxon>
        <taxon>Brassica</taxon>
    </lineage>
</organism>